<dbReference type="Proteomes" id="UP000824132">
    <property type="component" value="Unassembled WGS sequence"/>
</dbReference>
<name>A0A9D2CZP1_9FIRM</name>
<evidence type="ECO:0000313" key="3">
    <source>
        <dbReference type="EMBL" id="HIZ03756.1"/>
    </source>
</evidence>
<accession>A0A9D2CZP1</accession>
<comment type="caution">
    <text evidence="3">The sequence shown here is derived from an EMBL/GenBank/DDBJ whole genome shotgun (WGS) entry which is preliminary data.</text>
</comment>
<organism evidence="3 4">
    <name type="scientific">Candidatus Borkfalkia avistercoris</name>
    <dbReference type="NCBI Taxonomy" id="2838504"/>
    <lineage>
        <taxon>Bacteria</taxon>
        <taxon>Bacillati</taxon>
        <taxon>Bacillota</taxon>
        <taxon>Clostridia</taxon>
        <taxon>Christensenellales</taxon>
        <taxon>Christensenellaceae</taxon>
        <taxon>Candidatus Borkfalkia</taxon>
    </lineage>
</organism>
<proteinExistence type="predicted"/>
<sequence>MVGSILLRAAEFFSALPGFVKDTVFLALVFAPYAAFAAAAAVCACKRSLRARSKSWFLYLCCACCALSVWFAVFSLGDAAVVGAASAFAAFALSLGLYGALSLFGRQKGAKKPKRKKRAPLPEEFLEEEPAPQTVRPEQGAGGRPQFVRCFGSSPGGSEREAPPRPLKDVRLDYVLSVAERLREMPLGAGDRLEAEKMSELLQIYRNKGELSAKECETLNDMLAALLKMMAKYDV</sequence>
<evidence type="ECO:0000313" key="4">
    <source>
        <dbReference type="Proteomes" id="UP000824132"/>
    </source>
</evidence>
<evidence type="ECO:0000256" key="1">
    <source>
        <dbReference type="SAM" id="MobiDB-lite"/>
    </source>
</evidence>
<feature type="transmembrane region" description="Helical" evidence="2">
    <location>
        <begin position="80"/>
        <end position="105"/>
    </location>
</feature>
<feature type="region of interest" description="Disordered" evidence="1">
    <location>
        <begin position="112"/>
        <end position="145"/>
    </location>
</feature>
<feature type="transmembrane region" description="Helical" evidence="2">
    <location>
        <begin position="24"/>
        <end position="44"/>
    </location>
</feature>
<evidence type="ECO:0000256" key="2">
    <source>
        <dbReference type="SAM" id="Phobius"/>
    </source>
</evidence>
<keyword evidence="2" id="KW-0472">Membrane</keyword>
<feature type="transmembrane region" description="Helical" evidence="2">
    <location>
        <begin position="56"/>
        <end position="74"/>
    </location>
</feature>
<protein>
    <submittedName>
        <fullName evidence="3">Uncharacterized protein</fullName>
    </submittedName>
</protein>
<keyword evidence="2" id="KW-0812">Transmembrane</keyword>
<keyword evidence="2" id="KW-1133">Transmembrane helix</keyword>
<reference evidence="3" key="2">
    <citation type="submission" date="2021-04" db="EMBL/GenBank/DDBJ databases">
        <authorList>
            <person name="Gilroy R."/>
        </authorList>
    </citation>
    <scope>NUCLEOTIDE SEQUENCE</scope>
    <source>
        <strain evidence="3">CHK187-5294</strain>
    </source>
</reference>
<reference evidence="3" key="1">
    <citation type="journal article" date="2021" name="PeerJ">
        <title>Extensive microbial diversity within the chicken gut microbiome revealed by metagenomics and culture.</title>
        <authorList>
            <person name="Gilroy R."/>
            <person name="Ravi A."/>
            <person name="Getino M."/>
            <person name="Pursley I."/>
            <person name="Horton D.L."/>
            <person name="Alikhan N.F."/>
            <person name="Baker D."/>
            <person name="Gharbi K."/>
            <person name="Hall N."/>
            <person name="Watson M."/>
            <person name="Adriaenssens E.M."/>
            <person name="Foster-Nyarko E."/>
            <person name="Jarju S."/>
            <person name="Secka A."/>
            <person name="Antonio M."/>
            <person name="Oren A."/>
            <person name="Chaudhuri R.R."/>
            <person name="La Ragione R."/>
            <person name="Hildebrand F."/>
            <person name="Pallen M.J."/>
        </authorList>
    </citation>
    <scope>NUCLEOTIDE SEQUENCE</scope>
    <source>
        <strain evidence="3">CHK187-5294</strain>
    </source>
</reference>
<dbReference type="AlphaFoldDB" id="A0A9D2CZP1"/>
<dbReference type="EMBL" id="DXCL01000029">
    <property type="protein sequence ID" value="HIZ03756.1"/>
    <property type="molecule type" value="Genomic_DNA"/>
</dbReference>
<gene>
    <name evidence="3" type="ORF">H9727_05665</name>
</gene>